<comment type="caution">
    <text evidence="1">The sequence shown here is derived from an EMBL/GenBank/DDBJ whole genome shotgun (WGS) entry which is preliminary data.</text>
</comment>
<evidence type="ECO:0000313" key="1">
    <source>
        <dbReference type="EMBL" id="RMI06915.1"/>
    </source>
</evidence>
<dbReference type="RefSeq" id="WP_122150180.1">
    <property type="nucleotide sequence ID" value="NZ_RFFI01000087.1"/>
</dbReference>
<dbReference type="EMBL" id="RFFI01000087">
    <property type="protein sequence ID" value="RMI06915.1"/>
    <property type="molecule type" value="Genomic_DNA"/>
</dbReference>
<protein>
    <submittedName>
        <fullName evidence="1">Uncharacterized protein</fullName>
    </submittedName>
</protein>
<dbReference type="Proteomes" id="UP000269289">
    <property type="component" value="Unassembled WGS sequence"/>
</dbReference>
<name>A0A3M2J7I9_9CELL</name>
<dbReference type="OrthoDB" id="4700192at2"/>
<reference evidence="1 2" key="1">
    <citation type="submission" date="2018-10" db="EMBL/GenBank/DDBJ databases">
        <title>Isolation, diversity and antifungal activity of actinobacteria from wheat.</title>
        <authorList>
            <person name="Han C."/>
        </authorList>
    </citation>
    <scope>NUCLEOTIDE SEQUENCE [LARGE SCALE GENOMIC DNA]</scope>
    <source>
        <strain evidence="1 2">NEAU-YY56</strain>
    </source>
</reference>
<evidence type="ECO:0000313" key="2">
    <source>
        <dbReference type="Proteomes" id="UP000269289"/>
    </source>
</evidence>
<proteinExistence type="predicted"/>
<sequence>MHRAWFAAAREVEDARGDIAGLTVAVLVSTSGDAPAVAPPVLPLPEALASVDPAAAVDPDVLLPALSDTVASAMGWQPPHGEDVALARPEVVAALLPVARALLAHPASAWWGTDLDPDQSRTVWDDRTEAPAVGSTAARLAAWRRDVLEDERSRADYRRRHGVGLGGTWWVTPALAGLLSTSRRLPGAGSAALWMTEDDVGWDHGDVVPCAVDPGARVLEVHGPEDWAALVAAHPLDVTESRAPDWYGAVDARPGRWLLPDWSSVAREHDGVHVSLLGWLTTSGVAVPVPGRDPASTTLAGWDPDTTWWLADVPRREAAPTRWTRTDEHWDPTTP</sequence>
<organism evidence="1 2">
    <name type="scientific">Cellulomonas triticagri</name>
    <dbReference type="NCBI Taxonomy" id="2483352"/>
    <lineage>
        <taxon>Bacteria</taxon>
        <taxon>Bacillati</taxon>
        <taxon>Actinomycetota</taxon>
        <taxon>Actinomycetes</taxon>
        <taxon>Micrococcales</taxon>
        <taxon>Cellulomonadaceae</taxon>
        <taxon>Cellulomonas</taxon>
    </lineage>
</organism>
<keyword evidence="2" id="KW-1185">Reference proteome</keyword>
<accession>A0A3M2J7I9</accession>
<gene>
    <name evidence="1" type="ORF">EBM89_14615</name>
</gene>
<dbReference type="AlphaFoldDB" id="A0A3M2J7I9"/>